<feature type="domain" description="EamA" evidence="7">
    <location>
        <begin position="32"/>
        <end position="163"/>
    </location>
</feature>
<accession>A0ABR9ZWB1</accession>
<sequence length="322" mass="36352">MAWIKSPYPIERIARMNGKKIGLMKTLSPKNRAIIAMLISAFSFSIMGIAVKLAVDVPLYEKVFFRNFITLFLAFYMVRKKGGSYFGHRESRPFLLARSIIGVLGVVTFYYALSEIDVATATTIQKLSQFWVLIFSAIFLNEKIRLKQYLYLLIALIGVIIVSKPTHIGILWPTLVCFASSVFAGIAFTFLSKLKTYESPSTIVFFFSFFSTVVMIIPMILSFKMITFYELIILLLMGCGALGGQVFMTIAYHEASASDVSIYAYANVFFSAILSMMIWNTLPDIWSVMGILLIIGASYMNFKEVQRYELEEGQSCCDHVSN</sequence>
<feature type="transmembrane region" description="Helical" evidence="6">
    <location>
        <begin position="262"/>
        <end position="279"/>
    </location>
</feature>
<dbReference type="Pfam" id="PF00892">
    <property type="entry name" value="EamA"/>
    <property type="match status" value="2"/>
</dbReference>
<dbReference type="EMBL" id="JADKNH010000007">
    <property type="protein sequence ID" value="MBF4693919.1"/>
    <property type="molecule type" value="Genomic_DNA"/>
</dbReference>
<comment type="similarity">
    <text evidence="2">Belongs to the EamA transporter family.</text>
</comment>
<feature type="transmembrane region" description="Helical" evidence="6">
    <location>
        <begin position="285"/>
        <end position="302"/>
    </location>
</feature>
<dbReference type="Proteomes" id="UP000614200">
    <property type="component" value="Unassembled WGS sequence"/>
</dbReference>
<evidence type="ECO:0000313" key="8">
    <source>
        <dbReference type="EMBL" id="MBF4693919.1"/>
    </source>
</evidence>
<evidence type="ECO:0000259" key="7">
    <source>
        <dbReference type="Pfam" id="PF00892"/>
    </source>
</evidence>
<protein>
    <submittedName>
        <fullName evidence="8">DMT family transporter</fullName>
    </submittedName>
</protein>
<dbReference type="InterPro" id="IPR037185">
    <property type="entry name" value="EmrE-like"/>
</dbReference>
<feature type="transmembrane region" description="Helical" evidence="6">
    <location>
        <begin position="148"/>
        <end position="164"/>
    </location>
</feature>
<reference evidence="8 9" key="1">
    <citation type="submission" date="2020-11" db="EMBL/GenBank/DDBJ databases">
        <title>Fusibacter basophilias sp. nov.</title>
        <authorList>
            <person name="Qiu D."/>
        </authorList>
    </citation>
    <scope>NUCLEOTIDE SEQUENCE [LARGE SCALE GENOMIC DNA]</scope>
    <source>
        <strain evidence="8 9">Q10-2</strain>
    </source>
</reference>
<keyword evidence="3 6" id="KW-0812">Transmembrane</keyword>
<evidence type="ECO:0000313" key="9">
    <source>
        <dbReference type="Proteomes" id="UP000614200"/>
    </source>
</evidence>
<dbReference type="Gene3D" id="1.10.3730.20">
    <property type="match status" value="1"/>
</dbReference>
<evidence type="ECO:0000256" key="1">
    <source>
        <dbReference type="ARBA" id="ARBA00004141"/>
    </source>
</evidence>
<keyword evidence="9" id="KW-1185">Reference proteome</keyword>
<feature type="transmembrane region" description="Helical" evidence="6">
    <location>
        <begin position="170"/>
        <end position="191"/>
    </location>
</feature>
<dbReference type="PANTHER" id="PTHR22911">
    <property type="entry name" value="ACYL-MALONYL CONDENSING ENZYME-RELATED"/>
    <property type="match status" value="1"/>
</dbReference>
<evidence type="ECO:0000256" key="2">
    <source>
        <dbReference type="ARBA" id="ARBA00007362"/>
    </source>
</evidence>
<dbReference type="InterPro" id="IPR000620">
    <property type="entry name" value="EamA_dom"/>
</dbReference>
<dbReference type="SUPFAM" id="SSF103481">
    <property type="entry name" value="Multidrug resistance efflux transporter EmrE"/>
    <property type="match status" value="2"/>
</dbReference>
<feature type="transmembrane region" description="Helical" evidence="6">
    <location>
        <begin position="95"/>
        <end position="113"/>
    </location>
</feature>
<proteinExistence type="inferred from homology"/>
<feature type="domain" description="EamA" evidence="7">
    <location>
        <begin position="174"/>
        <end position="301"/>
    </location>
</feature>
<evidence type="ECO:0000256" key="5">
    <source>
        <dbReference type="ARBA" id="ARBA00023136"/>
    </source>
</evidence>
<comment type="caution">
    <text evidence="8">The sequence shown here is derived from an EMBL/GenBank/DDBJ whole genome shotgun (WGS) entry which is preliminary data.</text>
</comment>
<evidence type="ECO:0000256" key="3">
    <source>
        <dbReference type="ARBA" id="ARBA00022692"/>
    </source>
</evidence>
<gene>
    <name evidence="8" type="ORF">ISU02_12430</name>
</gene>
<comment type="subcellular location">
    <subcellularLocation>
        <location evidence="1">Membrane</location>
        <topology evidence="1">Multi-pass membrane protein</topology>
    </subcellularLocation>
</comment>
<keyword evidence="4 6" id="KW-1133">Transmembrane helix</keyword>
<feature type="transmembrane region" description="Helical" evidence="6">
    <location>
        <begin position="227"/>
        <end position="250"/>
    </location>
</feature>
<evidence type="ECO:0000256" key="4">
    <source>
        <dbReference type="ARBA" id="ARBA00022989"/>
    </source>
</evidence>
<keyword evidence="5 6" id="KW-0472">Membrane</keyword>
<organism evidence="8 9">
    <name type="scientific">Fusibacter ferrireducens</name>
    <dbReference type="NCBI Taxonomy" id="2785058"/>
    <lineage>
        <taxon>Bacteria</taxon>
        <taxon>Bacillati</taxon>
        <taxon>Bacillota</taxon>
        <taxon>Clostridia</taxon>
        <taxon>Eubacteriales</taxon>
        <taxon>Eubacteriales Family XII. Incertae Sedis</taxon>
        <taxon>Fusibacter</taxon>
    </lineage>
</organism>
<feature type="transmembrane region" description="Helical" evidence="6">
    <location>
        <begin position="33"/>
        <end position="51"/>
    </location>
</feature>
<dbReference type="PANTHER" id="PTHR22911:SF6">
    <property type="entry name" value="SOLUTE CARRIER FAMILY 35 MEMBER G1"/>
    <property type="match status" value="1"/>
</dbReference>
<evidence type="ECO:0000256" key="6">
    <source>
        <dbReference type="SAM" id="Phobius"/>
    </source>
</evidence>
<feature type="transmembrane region" description="Helical" evidence="6">
    <location>
        <begin position="203"/>
        <end position="221"/>
    </location>
</feature>
<feature type="transmembrane region" description="Helical" evidence="6">
    <location>
        <begin position="63"/>
        <end position="79"/>
    </location>
</feature>
<name>A0ABR9ZWB1_9FIRM</name>